<dbReference type="Gene3D" id="3.20.20.80">
    <property type="entry name" value="Glycosidases"/>
    <property type="match status" value="1"/>
</dbReference>
<proteinExistence type="inferred from homology"/>
<keyword evidence="3 5" id="KW-0326">Glycosidase</keyword>
<dbReference type="Pfam" id="PF00332">
    <property type="entry name" value="Glyco_hydro_17"/>
    <property type="match status" value="1"/>
</dbReference>
<reference evidence="8 9" key="1">
    <citation type="submission" date="2025-04" db="UniProtKB">
        <authorList>
            <consortium name="RefSeq"/>
        </authorList>
    </citation>
    <scope>IDENTIFICATION</scope>
</reference>
<feature type="chain" id="PRO_5010665314" evidence="6">
    <location>
        <begin position="35"/>
        <end position="356"/>
    </location>
</feature>
<dbReference type="RefSeq" id="XP_010273331.1">
    <property type="nucleotide sequence ID" value="XM_010275029.2"/>
</dbReference>
<dbReference type="OMA" id="SPYAKCP"/>
<evidence type="ECO:0000256" key="2">
    <source>
        <dbReference type="ARBA" id="ARBA00022801"/>
    </source>
</evidence>
<keyword evidence="2 5" id="KW-0378">Hydrolase</keyword>
<dbReference type="GeneID" id="104608902"/>
<dbReference type="GO" id="GO:0004553">
    <property type="term" value="F:hydrolase activity, hydrolyzing O-glycosyl compounds"/>
    <property type="evidence" value="ECO:0007669"/>
    <property type="project" value="InterPro"/>
</dbReference>
<dbReference type="STRING" id="4432.A0A1U8BAA9"/>
<dbReference type="Proteomes" id="UP000189703">
    <property type="component" value="Unplaced"/>
</dbReference>
<dbReference type="KEGG" id="nnu:104608901"/>
<evidence type="ECO:0000256" key="6">
    <source>
        <dbReference type="SAM" id="SignalP"/>
    </source>
</evidence>
<dbReference type="eggNOG" id="ENOG502QQ3M">
    <property type="taxonomic scope" value="Eukaryota"/>
</dbReference>
<protein>
    <submittedName>
        <fullName evidence="8 9">Glucan endo-1,3-beta-glucosidase-like isoform X1</fullName>
    </submittedName>
</protein>
<keyword evidence="7" id="KW-1185">Reference proteome</keyword>
<dbReference type="SUPFAM" id="SSF51445">
    <property type="entry name" value="(Trans)glycosidases"/>
    <property type="match status" value="1"/>
</dbReference>
<dbReference type="InterPro" id="IPR000490">
    <property type="entry name" value="Glyco_hydro_17"/>
</dbReference>
<dbReference type="GO" id="GO:0005975">
    <property type="term" value="P:carbohydrate metabolic process"/>
    <property type="evidence" value="ECO:0007669"/>
    <property type="project" value="InterPro"/>
</dbReference>
<dbReference type="KEGG" id="nnu:104608902"/>
<evidence type="ECO:0000313" key="9">
    <source>
        <dbReference type="RefSeq" id="XP_010273333.1"/>
    </source>
</evidence>
<feature type="signal peptide" evidence="6">
    <location>
        <begin position="1"/>
        <end position="34"/>
    </location>
</feature>
<evidence type="ECO:0000313" key="7">
    <source>
        <dbReference type="Proteomes" id="UP000189703"/>
    </source>
</evidence>
<dbReference type="AlphaFoldDB" id="A0A1U8BAA9"/>
<evidence type="ECO:0000313" key="8">
    <source>
        <dbReference type="RefSeq" id="XP_010273331.1"/>
    </source>
</evidence>
<evidence type="ECO:0000256" key="4">
    <source>
        <dbReference type="RuleBase" id="RU004335"/>
    </source>
</evidence>
<gene>
    <name evidence="8" type="primary">LOC104608901</name>
    <name evidence="9" type="synonym">LOC104608902</name>
</gene>
<comment type="similarity">
    <text evidence="1 4">Belongs to the glycosyl hydrolase 17 family.</text>
</comment>
<dbReference type="RefSeq" id="XP_010273333.1">
    <property type="nucleotide sequence ID" value="XM_010275031.2"/>
</dbReference>
<dbReference type="FunFam" id="3.20.20.80:FF:000010">
    <property type="entry name" value="glucan endo-1,3-beta-glucosidase, basic"/>
    <property type="match status" value="1"/>
</dbReference>
<dbReference type="GeneID" id="104608901"/>
<keyword evidence="6" id="KW-0732">Signal</keyword>
<evidence type="ECO:0000256" key="3">
    <source>
        <dbReference type="ARBA" id="ARBA00023295"/>
    </source>
</evidence>
<name>A0A1U8BAA9_NELNU</name>
<evidence type="ECO:0000256" key="5">
    <source>
        <dbReference type="RuleBase" id="RU004336"/>
    </source>
</evidence>
<organism evidence="7 8">
    <name type="scientific">Nelumbo nucifera</name>
    <name type="common">Sacred lotus</name>
    <dbReference type="NCBI Taxonomy" id="4432"/>
    <lineage>
        <taxon>Eukaryota</taxon>
        <taxon>Viridiplantae</taxon>
        <taxon>Streptophyta</taxon>
        <taxon>Embryophyta</taxon>
        <taxon>Tracheophyta</taxon>
        <taxon>Spermatophyta</taxon>
        <taxon>Magnoliopsida</taxon>
        <taxon>Proteales</taxon>
        <taxon>Nelumbonaceae</taxon>
        <taxon>Nelumbo</taxon>
    </lineage>
</organism>
<dbReference type="PANTHER" id="PTHR32227">
    <property type="entry name" value="GLUCAN ENDO-1,3-BETA-GLUCOSIDASE BG1-RELATED-RELATED"/>
    <property type="match status" value="1"/>
</dbReference>
<dbReference type="OrthoDB" id="941679at2759"/>
<dbReference type="InterPro" id="IPR044965">
    <property type="entry name" value="Glyco_hydro_17_plant"/>
</dbReference>
<sequence length="356" mass="39241">MDKFYAERSNGPSVATATMLFFVLLMAISNITAGAQRIGVCYGMLGNNLPSKSEVVALYEANNIQRMRVYAPNQEAFQALKGSNIEVMLGVPNQDLQRIAGSDLTPAYDFVYGNVVANKDTINFNYILVGNEVDLKYFQYVLPAMKNIQSAVETAGLQDRVKVTTATHSGVLDKTYPPSNSVFRSEYLQFMRPIIGFLAEKGSPLCANIYPYFAYIGNPSSIRLDYALFTAPEAVVSDDQLNYHNLFDALLDSFYAAVEKEGGGSVKIVVSETGWPNAGESAATTANAQTYLNGLIQHVKGGTPRRPNGPIEAYIFAMFDENEKPPLKTETEAMTTERHYGLFNPNQNPKYQISFS</sequence>
<dbReference type="InterPro" id="IPR017853">
    <property type="entry name" value="GH"/>
</dbReference>
<dbReference type="PROSITE" id="PS00587">
    <property type="entry name" value="GLYCOSYL_HYDROL_F17"/>
    <property type="match status" value="1"/>
</dbReference>
<evidence type="ECO:0000256" key="1">
    <source>
        <dbReference type="ARBA" id="ARBA00008773"/>
    </source>
</evidence>
<accession>A0A1U8BAA9</accession>